<evidence type="ECO:0000313" key="2">
    <source>
        <dbReference type="EMBL" id="SQH73196.1"/>
    </source>
</evidence>
<dbReference type="RefSeq" id="WP_111759347.1">
    <property type="nucleotide sequence ID" value="NZ_LS483447.1"/>
</dbReference>
<name>A0A2X4PH05_9PORP</name>
<proteinExistence type="predicted"/>
<gene>
    <name evidence="2" type="ORF">NCTC12858_01041</name>
</gene>
<dbReference type="InterPro" id="IPR026444">
    <property type="entry name" value="Secre_tail"/>
</dbReference>
<sequence length="521" mass="58438">MKHYRLTIVFALLALCSIVSSRMAAQTVMAEPPMDSEWYYDYKYGSTGDESLPQTCGYTKIKTIGKSERQGKSVVEYQATHVTKFGSATEPPFYIYYEGPKAYLQRKDGSLHLLYDLSATSGDELELCAFSKSAGKASPIKTKVLSRQEIEISGKSYITQEYQPLSLLVYGTDTIRSYTVTQHIGISRLEALGSVEHKIFVAMQGGGLRYYQGGGISHAPSGAAPRDAIVDESTAFTDHPLTKGRLWYIRYQIGGCGSNEQYHTDVYQHTGQVIEQEGKQYHVIERYFSLDGPDTPHKRFFYLRYDAEQGTEYLSGEGYTQGKPGDRERLLYDYKKIAGWSFLNSSDEGDLPLTCMSSPFQNKSDKDSKGRRVYKYIHPMDIPFSWIEGVGWDQGFWPYAIGLCGGGPDLLIYAEDQEGRTYGEKKFINTGIDNPASPDRDVAPYSIWHNGSTLYAKTSSLAGFSKQRITLYNAAGEILRSYDLDNNEQQVSIASSLESGVYFWQISGEMQKSWSGKLIVP</sequence>
<dbReference type="AlphaFoldDB" id="A0A2X4PH05"/>
<feature type="signal peptide" evidence="1">
    <location>
        <begin position="1"/>
        <end position="24"/>
    </location>
</feature>
<accession>A0A2X4PH05</accession>
<reference evidence="2 3" key="1">
    <citation type="submission" date="2018-06" db="EMBL/GenBank/DDBJ databases">
        <authorList>
            <consortium name="Pathogen Informatics"/>
            <person name="Doyle S."/>
        </authorList>
    </citation>
    <scope>NUCLEOTIDE SEQUENCE [LARGE SCALE GENOMIC DNA]</scope>
    <source>
        <strain evidence="2 3">NCTC12858</strain>
    </source>
</reference>
<evidence type="ECO:0008006" key="4">
    <source>
        <dbReference type="Google" id="ProtNLM"/>
    </source>
</evidence>
<dbReference type="EMBL" id="LS483447">
    <property type="protein sequence ID" value="SQH73196.1"/>
    <property type="molecule type" value="Genomic_DNA"/>
</dbReference>
<feature type="chain" id="PRO_5015915902" description="Por secretion system C-terminal sorting domain" evidence="1">
    <location>
        <begin position="25"/>
        <end position="521"/>
    </location>
</feature>
<dbReference type="Proteomes" id="UP000249300">
    <property type="component" value="Chromosome 1"/>
</dbReference>
<keyword evidence="1" id="KW-0732">Signal</keyword>
<evidence type="ECO:0000313" key="3">
    <source>
        <dbReference type="Proteomes" id="UP000249300"/>
    </source>
</evidence>
<keyword evidence="3" id="KW-1185">Reference proteome</keyword>
<dbReference type="NCBIfam" id="TIGR04183">
    <property type="entry name" value="Por_Secre_tail"/>
    <property type="match status" value="1"/>
</dbReference>
<evidence type="ECO:0000256" key="1">
    <source>
        <dbReference type="SAM" id="SignalP"/>
    </source>
</evidence>
<dbReference type="KEGG" id="pcre:NCTC12858_01041"/>
<protein>
    <recommendedName>
        <fullName evidence="4">Por secretion system C-terminal sorting domain</fullName>
    </recommendedName>
</protein>
<organism evidence="2 3">
    <name type="scientific">Porphyromonas crevioricanis</name>
    <dbReference type="NCBI Taxonomy" id="393921"/>
    <lineage>
        <taxon>Bacteria</taxon>
        <taxon>Pseudomonadati</taxon>
        <taxon>Bacteroidota</taxon>
        <taxon>Bacteroidia</taxon>
        <taxon>Bacteroidales</taxon>
        <taxon>Porphyromonadaceae</taxon>
        <taxon>Porphyromonas</taxon>
    </lineage>
</organism>